<dbReference type="PaxDb" id="4565-Traes_5AL_77B5494C1.1"/>
<dbReference type="InterPro" id="IPR016140">
    <property type="entry name" value="Bifunc_inhib/LTP/seed_store"/>
</dbReference>
<evidence type="ECO:0000259" key="2">
    <source>
        <dbReference type="SMART" id="SM00499"/>
    </source>
</evidence>
<dbReference type="Gramene" id="TraesJAG5A03G02780270.1">
    <property type="protein sequence ID" value="TraesJAG5A03G02780270.1.CDS1"/>
    <property type="gene ID" value="TraesJAG5A03G02780270"/>
</dbReference>
<protein>
    <recommendedName>
        <fullName evidence="2">Bifunctional inhibitor/plant lipid transfer protein/seed storage helical domain-containing protein</fullName>
    </recommendedName>
</protein>
<dbReference type="GeneID" id="123108473"/>
<organism evidence="3">
    <name type="scientific">Triticum aestivum</name>
    <name type="common">Wheat</name>
    <dbReference type="NCBI Taxonomy" id="4565"/>
    <lineage>
        <taxon>Eukaryota</taxon>
        <taxon>Viridiplantae</taxon>
        <taxon>Streptophyta</taxon>
        <taxon>Embryophyta</taxon>
        <taxon>Tracheophyta</taxon>
        <taxon>Spermatophyta</taxon>
        <taxon>Magnoliopsida</taxon>
        <taxon>Liliopsida</taxon>
        <taxon>Poales</taxon>
        <taxon>Poaceae</taxon>
        <taxon>BOP clade</taxon>
        <taxon>Pooideae</taxon>
        <taxon>Triticodae</taxon>
        <taxon>Triticeae</taxon>
        <taxon>Triticinae</taxon>
        <taxon>Triticum</taxon>
    </lineage>
</organism>
<dbReference type="SMART" id="SM00499">
    <property type="entry name" value="AAI"/>
    <property type="match status" value="1"/>
</dbReference>
<feature type="domain" description="Bifunctional inhibitor/plant lipid transfer protein/seed storage helical" evidence="2">
    <location>
        <begin position="42"/>
        <end position="124"/>
    </location>
</feature>
<dbReference type="Proteomes" id="UP000019116">
    <property type="component" value="Chromosome 5A"/>
</dbReference>
<proteinExistence type="predicted"/>
<evidence type="ECO:0000313" key="3">
    <source>
        <dbReference type="EnsemblPlants" id="TraesCS5A02G535700.1.cds1"/>
    </source>
</evidence>
<keyword evidence="1" id="KW-0732">Signal</keyword>
<dbReference type="Gramene" id="TraesARI5A03G02820940.1">
    <property type="protein sequence ID" value="TraesARI5A03G02820940.1.CDS1"/>
    <property type="gene ID" value="TraesARI5A03G02820940"/>
</dbReference>
<dbReference type="Gramene" id="TraesCS5A03G1251100.1">
    <property type="protein sequence ID" value="TraesCS5A03G1251100.1.CDS1"/>
    <property type="gene ID" value="TraesCS5A03G1251100"/>
</dbReference>
<sequence>MAPSTKLFLLLLGLNLMVADVHGGCGAHCPTPPPPSTTNGSCPIDTLKLGVCAKVLNLLKLGLGVPHSETCCPLLAGLADLDAAVCLCTATRAKVHGVINLNVPIDIVLLLNQCHKTCPPGFTCPL</sequence>
<dbReference type="STRING" id="4565.A0A3B6KUS9"/>
<dbReference type="Gramene" id="TraesSTA5A03G02769920.1">
    <property type="protein sequence ID" value="TraesSTA5A03G02769920.1.CDS1"/>
    <property type="gene ID" value="TraesSTA5A03G02769920"/>
</dbReference>
<dbReference type="Gramene" id="TraesKAR5A01G0425720.1">
    <property type="protein sequence ID" value="cds.TraesKAR5A01G0425720.1"/>
    <property type="gene ID" value="TraesKAR5A01G0425720"/>
</dbReference>
<dbReference type="Gramene" id="TraesCAD_scaffold_109419_01G000100.1">
    <property type="protein sequence ID" value="TraesCAD_scaffold_109419_01G000100.1"/>
    <property type="gene ID" value="TraesCAD_scaffold_109419_01G000100"/>
</dbReference>
<dbReference type="SUPFAM" id="SSF47699">
    <property type="entry name" value="Bifunctional inhibitor/lipid-transfer protein/seed storage 2S albumin"/>
    <property type="match status" value="1"/>
</dbReference>
<dbReference type="Gramene" id="TraesLAC5A03G02733850.1">
    <property type="protein sequence ID" value="TraesLAC5A03G02733850.1.CDS1"/>
    <property type="gene ID" value="TraesLAC5A03G02733850"/>
</dbReference>
<evidence type="ECO:0000256" key="1">
    <source>
        <dbReference type="SAM" id="SignalP"/>
    </source>
</evidence>
<dbReference type="RefSeq" id="XP_044386188.1">
    <property type="nucleotide sequence ID" value="XM_044530253.1"/>
</dbReference>
<accession>A0A3B6KUS9</accession>
<dbReference type="OMA" id="PHSETCC"/>
<dbReference type="Gramene" id="TraesCLE_scaffold_051986_01G000200.1">
    <property type="protein sequence ID" value="TraesCLE_scaffold_051986_01G000200.1"/>
    <property type="gene ID" value="TraesCLE_scaffold_051986_01G000200"/>
</dbReference>
<dbReference type="Gramene" id="TraesSYM5A03G02808870.1">
    <property type="protein sequence ID" value="TraesSYM5A03G02808870.1.CDS1"/>
    <property type="gene ID" value="TraesSYM5A03G02808870"/>
</dbReference>
<dbReference type="Gramene" id="TraesJUL5A03G02797770.1">
    <property type="protein sequence ID" value="TraesJUL5A03G02797770.1.CDS1"/>
    <property type="gene ID" value="TraesJUL5A03G02797770"/>
</dbReference>
<dbReference type="InterPro" id="IPR027923">
    <property type="entry name" value="Hydrophob_seed_dom"/>
</dbReference>
<dbReference type="Gramene" id="TraesPARA_EIv1.0_1508110.1">
    <property type="protein sequence ID" value="TraesPARA_EIv1.0_1508110.1.CDS1"/>
    <property type="gene ID" value="TraesPARA_EIv1.0_1508110"/>
</dbReference>
<dbReference type="EnsemblPlants" id="TraesCS5A02G535700.1">
    <property type="protein sequence ID" value="TraesCS5A02G535700.1.cds1"/>
    <property type="gene ID" value="TraesCS5A02G535700"/>
</dbReference>
<dbReference type="Gramene" id="TraesNOR5A03G02803590.1">
    <property type="protein sequence ID" value="TraesNOR5A03G02803590.1.CDS1"/>
    <property type="gene ID" value="TraesNOR5A03G02803590"/>
</dbReference>
<dbReference type="InterPro" id="IPR051636">
    <property type="entry name" value="Plant_LTP/defense-related"/>
</dbReference>
<dbReference type="Gramene" id="TraesWEE_scaffold_110608_01G000100.1">
    <property type="protein sequence ID" value="TraesWEE_scaffold_110608_01G000100.1"/>
    <property type="gene ID" value="TraesWEE_scaffold_110608_01G000100"/>
</dbReference>
<dbReference type="CDD" id="cd01958">
    <property type="entry name" value="HPS_like"/>
    <property type="match status" value="1"/>
</dbReference>
<dbReference type="Gene3D" id="1.10.110.10">
    <property type="entry name" value="Plant lipid-transfer and hydrophobic proteins"/>
    <property type="match status" value="1"/>
</dbReference>
<dbReference type="Gramene" id="TraesLDM5A03G02781910.1">
    <property type="protein sequence ID" value="TraesLDM5A03G02781910.1.CDS1"/>
    <property type="gene ID" value="TraesLDM5A03G02781910"/>
</dbReference>
<dbReference type="PANTHER" id="PTHR31731">
    <property type="match status" value="1"/>
</dbReference>
<dbReference type="KEGG" id="taes:123108473"/>
<evidence type="ECO:0000313" key="4">
    <source>
        <dbReference type="Proteomes" id="UP000019116"/>
    </source>
</evidence>
<dbReference type="InterPro" id="IPR036312">
    <property type="entry name" value="Bifun_inhib/LTP/seed_sf"/>
</dbReference>
<name>A0A3B6KUS9_WHEAT</name>
<reference evidence="3" key="2">
    <citation type="submission" date="2018-10" db="UniProtKB">
        <authorList>
            <consortium name="EnsemblPlants"/>
        </authorList>
    </citation>
    <scope>IDENTIFICATION</scope>
</reference>
<reference evidence="3" key="1">
    <citation type="submission" date="2018-08" db="EMBL/GenBank/DDBJ databases">
        <authorList>
            <person name="Rossello M."/>
        </authorList>
    </citation>
    <scope>NUCLEOTIDE SEQUENCE [LARGE SCALE GENOMIC DNA]</scope>
    <source>
        <strain evidence="3">cv. Chinese Spring</strain>
    </source>
</reference>
<dbReference type="Gramene" id="TraesROB_scaffold_064886_01G000200.1">
    <property type="protein sequence ID" value="TraesROB_scaffold_064886_01G000200.1"/>
    <property type="gene ID" value="TraesROB_scaffold_064886_01G000200"/>
</dbReference>
<gene>
    <name evidence="3" type="primary">LOC123108473</name>
</gene>
<feature type="signal peptide" evidence="1">
    <location>
        <begin position="1"/>
        <end position="23"/>
    </location>
</feature>
<dbReference type="Gramene" id="TraesMAC5A03G02778080.1">
    <property type="protein sequence ID" value="TraesMAC5A03G02778080.1.CDS1"/>
    <property type="gene ID" value="TraesMAC5A03G02778080"/>
</dbReference>
<feature type="chain" id="PRO_5043176900" description="Bifunctional inhibitor/plant lipid transfer protein/seed storage helical domain-containing protein" evidence="1">
    <location>
        <begin position="24"/>
        <end position="126"/>
    </location>
</feature>
<keyword evidence="4" id="KW-1185">Reference proteome</keyword>
<dbReference type="SMR" id="A0A3B6KUS9"/>
<dbReference type="Pfam" id="PF14547">
    <property type="entry name" value="Hydrophob_seed"/>
    <property type="match status" value="1"/>
</dbReference>
<dbReference type="Gramene" id="TraesCS5A02G535700.1">
    <property type="protein sequence ID" value="TraesCS5A02G535700.1.cds1"/>
    <property type="gene ID" value="TraesCS5A02G535700"/>
</dbReference>
<dbReference type="AlphaFoldDB" id="A0A3B6KUS9"/>